<organism evidence="2 3">
    <name type="scientific">Clostridium botulinum</name>
    <dbReference type="NCBI Taxonomy" id="1491"/>
    <lineage>
        <taxon>Bacteria</taxon>
        <taxon>Bacillati</taxon>
        <taxon>Bacillota</taxon>
        <taxon>Clostridia</taxon>
        <taxon>Eubacteriales</taxon>
        <taxon>Clostridiaceae</taxon>
        <taxon>Clostridium</taxon>
    </lineage>
</organism>
<dbReference type="EMBL" id="SGJP01000020">
    <property type="protein sequence ID" value="NFA60810.1"/>
    <property type="molecule type" value="Genomic_DNA"/>
</dbReference>
<protein>
    <submittedName>
        <fullName evidence="2">Uncharacterized protein</fullName>
    </submittedName>
</protein>
<name>A0A6M0T1J6_CLOBO</name>
<evidence type="ECO:0000313" key="2">
    <source>
        <dbReference type="EMBL" id="NFA60810.1"/>
    </source>
</evidence>
<evidence type="ECO:0000256" key="1">
    <source>
        <dbReference type="SAM" id="Phobius"/>
    </source>
</evidence>
<keyword evidence="1" id="KW-0812">Transmembrane</keyword>
<proteinExistence type="predicted"/>
<dbReference type="Proteomes" id="UP000473089">
    <property type="component" value="Unassembled WGS sequence"/>
</dbReference>
<dbReference type="AlphaFoldDB" id="A0A6M0T1J6"/>
<feature type="transmembrane region" description="Helical" evidence="1">
    <location>
        <begin position="12"/>
        <end position="28"/>
    </location>
</feature>
<gene>
    <name evidence="2" type="ORF">EXM42_10540</name>
</gene>
<keyword evidence="1" id="KW-0472">Membrane</keyword>
<keyword evidence="1" id="KW-1133">Transmembrane helix</keyword>
<evidence type="ECO:0000313" key="3">
    <source>
        <dbReference type="Proteomes" id="UP000473089"/>
    </source>
</evidence>
<feature type="transmembrane region" description="Helical" evidence="1">
    <location>
        <begin position="158"/>
        <end position="182"/>
    </location>
</feature>
<reference evidence="2 3" key="1">
    <citation type="submission" date="2019-02" db="EMBL/GenBank/DDBJ databases">
        <title>Genome sequencing of Clostridium botulinum clinical isolates.</title>
        <authorList>
            <person name="Brunt J."/>
            <person name="Van Vliet A.H.M."/>
            <person name="Stringer S.C."/>
            <person name="Grant K.A."/>
            <person name="Carter A.C."/>
            <person name="Peck M.W."/>
        </authorList>
    </citation>
    <scope>NUCLEOTIDE SEQUENCE [LARGE SCALE GENOMIC DNA]</scope>
    <source>
        <strain evidence="2 3">R1125/03</strain>
    </source>
</reference>
<feature type="transmembrane region" description="Helical" evidence="1">
    <location>
        <begin position="34"/>
        <end position="52"/>
    </location>
</feature>
<sequence>MKRLKEIQNIDIIILISNILLIICFINLKHYSVSNIITIMGLIFFSLAYAYNHESVRNYIRKLIYGQQYKIMYNIDKIIKDNKKNDIKITLNEIKYYYDNPNNSHSIEEYLSRAYKLENNYSGVENLKYSVLAGVVMLAATELPEALRYNLSKNKNDYSLLVLGIASIFIFILIVIFILAILKMLSFSFFYPTIDKGLNKVINDIEREIVNKKIKQFIN</sequence>
<comment type="caution">
    <text evidence="2">The sequence shown here is derived from an EMBL/GenBank/DDBJ whole genome shotgun (WGS) entry which is preliminary data.</text>
</comment>
<accession>A0A6M0T1J6</accession>